<dbReference type="EMBL" id="CP143423">
    <property type="protein sequence ID" value="WVX49269.1"/>
    <property type="molecule type" value="Genomic_DNA"/>
</dbReference>
<protein>
    <recommendedName>
        <fullName evidence="3">Diadenosine tetraphosphatase</fullName>
    </recommendedName>
</protein>
<dbReference type="PIRSF" id="PIRSF000883">
    <property type="entry name" value="Pesterase_MJ0912"/>
    <property type="match status" value="1"/>
</dbReference>
<evidence type="ECO:0000313" key="1">
    <source>
        <dbReference type="EMBL" id="WVX49269.1"/>
    </source>
</evidence>
<gene>
    <name evidence="1" type="ORF">ROLI_023580</name>
</gene>
<organism evidence="1 2">
    <name type="scientific">Roseobacter fucihabitans</name>
    <dbReference type="NCBI Taxonomy" id="1537242"/>
    <lineage>
        <taxon>Bacteria</taxon>
        <taxon>Pseudomonadati</taxon>
        <taxon>Pseudomonadota</taxon>
        <taxon>Alphaproteobacteria</taxon>
        <taxon>Rhodobacterales</taxon>
        <taxon>Roseobacteraceae</taxon>
        <taxon>Roseobacter</taxon>
    </lineage>
</organism>
<sequence>MHCDLGIINGPLLLFGGPYSNLQALEAVLATARVRTIPEHNMICTGDVVAYCAGALATADMLRASGAAVVAGNCEKQLGQGAQDCGCGFEEGSTCDLLSMGWYTFARSQLDDTTRKWMRECPDIISFHHQGARYAVIHGGVTEIARFIWPTDPEAVFMQEWQALESAIGPVDHVIAGHCGLAFVKDTSRGRWINPGVIGMPAHDGSMQTRYGILEQGAVQLHALEYDVEAAVREMRAAGLTQGYERALRSGYWPSEDVLPLALRGASLASG</sequence>
<dbReference type="InterPro" id="IPR029052">
    <property type="entry name" value="Metallo-depent_PP-like"/>
</dbReference>
<dbReference type="Proteomes" id="UP001318682">
    <property type="component" value="Chromosome"/>
</dbReference>
<proteinExistence type="predicted"/>
<keyword evidence="2" id="KW-1185">Reference proteome</keyword>
<dbReference type="SUPFAM" id="SSF56300">
    <property type="entry name" value="Metallo-dependent phosphatases"/>
    <property type="match status" value="1"/>
</dbReference>
<dbReference type="PANTHER" id="PTHR42850:SF2">
    <property type="entry name" value="BLL5683 PROTEIN"/>
    <property type="match status" value="1"/>
</dbReference>
<accession>A0ABZ2BWU4</accession>
<evidence type="ECO:0000313" key="2">
    <source>
        <dbReference type="Proteomes" id="UP001318682"/>
    </source>
</evidence>
<dbReference type="InterPro" id="IPR011152">
    <property type="entry name" value="Pesterase_MJ0912"/>
</dbReference>
<name>A0ABZ2BWU4_9RHOB</name>
<evidence type="ECO:0008006" key="3">
    <source>
        <dbReference type="Google" id="ProtNLM"/>
    </source>
</evidence>
<reference evidence="2" key="1">
    <citation type="submission" date="2024-01" db="EMBL/GenBank/DDBJ databases">
        <title>Roseobacter fucihabitans sp. nov., isolated from the brown alga Fucus spiralis.</title>
        <authorList>
            <person name="Hahnke S."/>
            <person name="Berger M."/>
            <person name="Schlingloff A."/>
            <person name="Athale I."/>
            <person name="Neumann-Schaal M."/>
            <person name="Adenaya A."/>
            <person name="Poehlein A."/>
            <person name="Daniel R."/>
            <person name="Pertersen J."/>
            <person name="Brinkhoff T."/>
        </authorList>
    </citation>
    <scope>NUCLEOTIDE SEQUENCE [LARGE SCALE GENOMIC DNA]</scope>
    <source>
        <strain evidence="2">B14</strain>
    </source>
</reference>
<dbReference type="Gene3D" id="3.60.21.10">
    <property type="match status" value="1"/>
</dbReference>
<dbReference type="RefSeq" id="WP_187430073.1">
    <property type="nucleotide sequence ID" value="NZ_CP143423.1"/>
</dbReference>
<dbReference type="PANTHER" id="PTHR42850">
    <property type="entry name" value="METALLOPHOSPHOESTERASE"/>
    <property type="match status" value="1"/>
</dbReference>
<dbReference type="InterPro" id="IPR050126">
    <property type="entry name" value="Ap4A_hydrolase"/>
</dbReference>